<dbReference type="Pfam" id="PF01979">
    <property type="entry name" value="Amidohydro_1"/>
    <property type="match status" value="1"/>
</dbReference>
<evidence type="ECO:0000256" key="6">
    <source>
        <dbReference type="ARBA" id="ARBA00023277"/>
    </source>
</evidence>
<evidence type="ECO:0000256" key="8">
    <source>
        <dbReference type="SAM" id="MobiDB-lite"/>
    </source>
</evidence>
<dbReference type="PANTHER" id="PTHR11113:SF14">
    <property type="entry name" value="N-ACETYLGLUCOSAMINE-6-PHOSPHATE DEACETYLASE"/>
    <property type="match status" value="1"/>
</dbReference>
<evidence type="ECO:0000313" key="11">
    <source>
        <dbReference type="Proteomes" id="UP001303760"/>
    </source>
</evidence>
<dbReference type="InterPro" id="IPR032466">
    <property type="entry name" value="Metal_Hydrolase"/>
</dbReference>
<feature type="region of interest" description="Disordered" evidence="8">
    <location>
        <begin position="299"/>
        <end position="333"/>
    </location>
</feature>
<keyword evidence="5" id="KW-0378">Hydrolase</keyword>
<reference evidence="10" key="1">
    <citation type="journal article" date="2023" name="Mol. Phylogenet. Evol.">
        <title>Genome-scale phylogeny and comparative genomics of the fungal order Sordariales.</title>
        <authorList>
            <person name="Hensen N."/>
            <person name="Bonometti L."/>
            <person name="Westerberg I."/>
            <person name="Brannstrom I.O."/>
            <person name="Guillou S."/>
            <person name="Cros-Aarteil S."/>
            <person name="Calhoun S."/>
            <person name="Haridas S."/>
            <person name="Kuo A."/>
            <person name="Mondo S."/>
            <person name="Pangilinan J."/>
            <person name="Riley R."/>
            <person name="LaButti K."/>
            <person name="Andreopoulos B."/>
            <person name="Lipzen A."/>
            <person name="Chen C."/>
            <person name="Yan M."/>
            <person name="Daum C."/>
            <person name="Ng V."/>
            <person name="Clum A."/>
            <person name="Steindorff A."/>
            <person name="Ohm R.A."/>
            <person name="Martin F."/>
            <person name="Silar P."/>
            <person name="Natvig D.O."/>
            <person name="Lalanne C."/>
            <person name="Gautier V."/>
            <person name="Ament-Velasquez S.L."/>
            <person name="Kruys A."/>
            <person name="Hutchinson M.I."/>
            <person name="Powell A.J."/>
            <person name="Barry K."/>
            <person name="Miller A.N."/>
            <person name="Grigoriev I.V."/>
            <person name="Debuchy R."/>
            <person name="Gladieux P."/>
            <person name="Hiltunen Thoren M."/>
            <person name="Johannesson H."/>
        </authorList>
    </citation>
    <scope>NUCLEOTIDE SEQUENCE</scope>
    <source>
        <strain evidence="10">CBS 532.94</strain>
    </source>
</reference>
<feature type="compositionally biased region" description="Low complexity" evidence="8">
    <location>
        <begin position="201"/>
        <end position="221"/>
    </location>
</feature>
<dbReference type="EMBL" id="MU860004">
    <property type="protein sequence ID" value="KAK4242727.1"/>
    <property type="molecule type" value="Genomic_DNA"/>
</dbReference>
<evidence type="ECO:0000256" key="7">
    <source>
        <dbReference type="ARBA" id="ARBA00047647"/>
    </source>
</evidence>
<evidence type="ECO:0000256" key="3">
    <source>
        <dbReference type="ARBA" id="ARBA00018029"/>
    </source>
</evidence>
<evidence type="ECO:0000256" key="4">
    <source>
        <dbReference type="ARBA" id="ARBA00022723"/>
    </source>
</evidence>
<dbReference type="InterPro" id="IPR003764">
    <property type="entry name" value="GlcNAc_6-P_deAcase"/>
</dbReference>
<dbReference type="SUPFAM" id="SSF51556">
    <property type="entry name" value="Metallo-dependent hydrolases"/>
    <property type="match status" value="1"/>
</dbReference>
<comment type="similarity">
    <text evidence="1">Belongs to the metallo-dependent hydrolases superfamily. NagA family.</text>
</comment>
<protein>
    <recommendedName>
        <fullName evidence="3">N-acetylglucosamine-6-phosphate deacetylase</fullName>
        <ecNumber evidence="2">3.5.1.25</ecNumber>
    </recommendedName>
</protein>
<dbReference type="PANTHER" id="PTHR11113">
    <property type="entry name" value="N-ACETYLGLUCOSAMINE-6-PHOSPHATE DEACETYLASE"/>
    <property type="match status" value="1"/>
</dbReference>
<keyword evidence="6" id="KW-0119">Carbohydrate metabolism</keyword>
<evidence type="ECO:0000256" key="2">
    <source>
        <dbReference type="ARBA" id="ARBA00011899"/>
    </source>
</evidence>
<feature type="domain" description="Amidohydrolase-related" evidence="9">
    <location>
        <begin position="68"/>
        <end position="466"/>
    </location>
</feature>
<dbReference type="Proteomes" id="UP001303760">
    <property type="component" value="Unassembled WGS sequence"/>
</dbReference>
<comment type="catalytic activity">
    <reaction evidence="7">
        <text>N-acetyl-D-glucosamine 6-phosphate + H2O = D-glucosamine 6-phosphate + acetate</text>
        <dbReference type="Rhea" id="RHEA:22936"/>
        <dbReference type="ChEBI" id="CHEBI:15377"/>
        <dbReference type="ChEBI" id="CHEBI:30089"/>
        <dbReference type="ChEBI" id="CHEBI:57513"/>
        <dbReference type="ChEBI" id="CHEBI:58725"/>
        <dbReference type="EC" id="3.5.1.25"/>
    </reaction>
</comment>
<reference evidence="10" key="2">
    <citation type="submission" date="2023-05" db="EMBL/GenBank/DDBJ databases">
        <authorList>
            <consortium name="Lawrence Berkeley National Laboratory"/>
            <person name="Steindorff A."/>
            <person name="Hensen N."/>
            <person name="Bonometti L."/>
            <person name="Westerberg I."/>
            <person name="Brannstrom I.O."/>
            <person name="Guillou S."/>
            <person name="Cros-Aarteil S."/>
            <person name="Calhoun S."/>
            <person name="Haridas S."/>
            <person name="Kuo A."/>
            <person name="Mondo S."/>
            <person name="Pangilinan J."/>
            <person name="Riley R."/>
            <person name="Labutti K."/>
            <person name="Andreopoulos B."/>
            <person name="Lipzen A."/>
            <person name="Chen C."/>
            <person name="Yanf M."/>
            <person name="Daum C."/>
            <person name="Ng V."/>
            <person name="Clum A."/>
            <person name="Ohm R."/>
            <person name="Martin F."/>
            <person name="Silar P."/>
            <person name="Natvig D."/>
            <person name="Lalanne C."/>
            <person name="Gautier V."/>
            <person name="Ament-Velasquez S.L."/>
            <person name="Kruys A."/>
            <person name="Hutchinson M.I."/>
            <person name="Powell A.J."/>
            <person name="Barry K."/>
            <person name="Miller A.N."/>
            <person name="Grigoriev I.V."/>
            <person name="Debuchy R."/>
            <person name="Gladieux P."/>
            <person name="Thoren M.H."/>
            <person name="Johannesson H."/>
        </authorList>
    </citation>
    <scope>NUCLEOTIDE SEQUENCE</scope>
    <source>
        <strain evidence="10">CBS 532.94</strain>
    </source>
</reference>
<keyword evidence="4" id="KW-0479">Metal-binding</keyword>
<evidence type="ECO:0000259" key="9">
    <source>
        <dbReference type="Pfam" id="PF01979"/>
    </source>
</evidence>
<dbReference type="GO" id="GO:0006046">
    <property type="term" value="P:N-acetylglucosamine catabolic process"/>
    <property type="evidence" value="ECO:0007669"/>
    <property type="project" value="TreeGrafter"/>
</dbReference>
<dbReference type="GO" id="GO:0008448">
    <property type="term" value="F:N-acetylglucosamine-6-phosphate deacetylase activity"/>
    <property type="evidence" value="ECO:0007669"/>
    <property type="project" value="UniProtKB-EC"/>
</dbReference>
<evidence type="ECO:0000256" key="5">
    <source>
        <dbReference type="ARBA" id="ARBA00022801"/>
    </source>
</evidence>
<dbReference type="InterPro" id="IPR011059">
    <property type="entry name" value="Metal-dep_hydrolase_composite"/>
</dbReference>
<evidence type="ECO:0000256" key="1">
    <source>
        <dbReference type="ARBA" id="ARBA00010716"/>
    </source>
</evidence>
<dbReference type="GO" id="GO:0046872">
    <property type="term" value="F:metal ion binding"/>
    <property type="evidence" value="ECO:0007669"/>
    <property type="project" value="UniProtKB-KW"/>
</dbReference>
<comment type="caution">
    <text evidence="10">The sequence shown here is derived from an EMBL/GenBank/DDBJ whole genome shotgun (WGS) entry which is preliminary data.</text>
</comment>
<sequence>MPSVIRSASPRHNGITKLTNCRLVRGDELVWDDVWVSSATGKIIRSQAAFYDELIMPDEVVDLGGRIVSPGFIECQLNGAYGFNFSTLVDDMTQYGKQLRDLNRKLARIGVTSYIPTVTSQTSDLYKKVLPYLGPSGSSRRPHDGAESLGAHVEGPFLNPTKNGVHNRSVLKVASSFADLEDMYGAANINPSSTPELEVHSPSSSGTSSSSLPSSPVSSRSSDAHGRIPVKMITAAPELGAMTSLIPELTSRGIIVSIGHSEATYEEASAAVSAGATMITHLFNAMRPLHHRNPGIFGVLGTNNSTTSTNSTTTAQEQEQEQGQGQQEGRSTSRRIARPYFGIIADGIHLHPTTIKIAWHAHPDGLVLVTDAMHMVGLPDGRYAWTNGEGEHYIIKKGSVLELEGTGAIAGSSITLIECVNNFLNWTGASIPQALKAVTATPAAMLGVQGVKGSLEAGADADLVVLSEEACEGRTELVVDEVWKFGVRIFERKHV</sequence>
<dbReference type="Gene3D" id="3.20.20.140">
    <property type="entry name" value="Metal-dependent hydrolases"/>
    <property type="match status" value="1"/>
</dbReference>
<proteinExistence type="inferred from homology"/>
<feature type="region of interest" description="Disordered" evidence="8">
    <location>
        <begin position="136"/>
        <end position="161"/>
    </location>
</feature>
<dbReference type="InterPro" id="IPR006680">
    <property type="entry name" value="Amidohydro-rel"/>
</dbReference>
<name>A0AAN7CK30_9PEZI</name>
<dbReference type="CDD" id="cd00854">
    <property type="entry name" value="NagA"/>
    <property type="match status" value="1"/>
</dbReference>
<dbReference type="SUPFAM" id="SSF51338">
    <property type="entry name" value="Composite domain of metallo-dependent hydrolases"/>
    <property type="match status" value="1"/>
</dbReference>
<gene>
    <name evidence="10" type="ORF">C8A03DRAFT_11084</name>
</gene>
<accession>A0AAN7CK30</accession>
<evidence type="ECO:0000313" key="10">
    <source>
        <dbReference type="EMBL" id="KAK4242727.1"/>
    </source>
</evidence>
<feature type="compositionally biased region" description="Low complexity" evidence="8">
    <location>
        <begin position="301"/>
        <end position="330"/>
    </location>
</feature>
<dbReference type="EC" id="3.5.1.25" evidence="2"/>
<dbReference type="AlphaFoldDB" id="A0AAN7CK30"/>
<keyword evidence="11" id="KW-1185">Reference proteome</keyword>
<organism evidence="10 11">
    <name type="scientific">Achaetomium macrosporum</name>
    <dbReference type="NCBI Taxonomy" id="79813"/>
    <lineage>
        <taxon>Eukaryota</taxon>
        <taxon>Fungi</taxon>
        <taxon>Dikarya</taxon>
        <taxon>Ascomycota</taxon>
        <taxon>Pezizomycotina</taxon>
        <taxon>Sordariomycetes</taxon>
        <taxon>Sordariomycetidae</taxon>
        <taxon>Sordariales</taxon>
        <taxon>Chaetomiaceae</taxon>
        <taxon>Achaetomium</taxon>
    </lineage>
</organism>
<feature type="region of interest" description="Disordered" evidence="8">
    <location>
        <begin position="188"/>
        <end position="228"/>
    </location>
</feature>